<comment type="caution">
    <text evidence="6">The sequence shown here is derived from an EMBL/GenBank/DDBJ whole genome shotgun (WGS) entry which is preliminary data.</text>
</comment>
<evidence type="ECO:0000313" key="6">
    <source>
        <dbReference type="EMBL" id="KAL2289954.1"/>
    </source>
</evidence>
<keyword evidence="4 5" id="KW-0472">Membrane</keyword>
<evidence type="ECO:0008006" key="8">
    <source>
        <dbReference type="Google" id="ProtNLM"/>
    </source>
</evidence>
<keyword evidence="2 5" id="KW-0812">Transmembrane</keyword>
<sequence>MGWWTLLTTLGPFLGPIFAAYIVQGTGNWYWIFGHLAIALGAILIHIVFFVPETLYFEGNIREQHQARRLSIRLKPFEHAEVPKWSTAFFRPVCPLSPRSNSRAQNPYSYSPAQLIMLRYPACWLPAFWFAWTFSWSVGISTIITILFRRYYHLTAPNVNLVYIAPLVGAVLGELAGGPFSDFVVRRLTRRNHGQRRPEMRLHAMYPALVCIVVGLVLFGVTLQQQRHYVIPLVGLAIFIFGMQASTTVVFTYPVDCYLAQGSDALALIGGLKNVVSFVIPFYINPMVDSIGVQTTFVAMAMISLGLFFILVFSLVFCGERLREWSGQPGWNRSMVRPPAAAVAAAMGE</sequence>
<feature type="transmembrane region" description="Helical" evidence="5">
    <location>
        <begin position="204"/>
        <end position="223"/>
    </location>
</feature>
<accession>A0ABR4F5I2</accession>
<keyword evidence="7" id="KW-1185">Reference proteome</keyword>
<feature type="transmembrane region" description="Helical" evidence="5">
    <location>
        <begin position="229"/>
        <end position="253"/>
    </location>
</feature>
<feature type="transmembrane region" description="Helical" evidence="5">
    <location>
        <begin position="29"/>
        <end position="52"/>
    </location>
</feature>
<dbReference type="Proteomes" id="UP001600888">
    <property type="component" value="Unassembled WGS sequence"/>
</dbReference>
<protein>
    <recommendedName>
        <fullName evidence="8">Major facilitator superfamily (MFS) profile domain-containing protein</fullName>
    </recommendedName>
</protein>
<dbReference type="EMBL" id="JBAWTH010000011">
    <property type="protein sequence ID" value="KAL2289954.1"/>
    <property type="molecule type" value="Genomic_DNA"/>
</dbReference>
<dbReference type="PANTHER" id="PTHR23502">
    <property type="entry name" value="MAJOR FACILITATOR SUPERFAMILY"/>
    <property type="match status" value="1"/>
</dbReference>
<dbReference type="SUPFAM" id="SSF103473">
    <property type="entry name" value="MFS general substrate transporter"/>
    <property type="match status" value="1"/>
</dbReference>
<evidence type="ECO:0000256" key="4">
    <source>
        <dbReference type="ARBA" id="ARBA00023136"/>
    </source>
</evidence>
<evidence type="ECO:0000313" key="7">
    <source>
        <dbReference type="Proteomes" id="UP001600888"/>
    </source>
</evidence>
<dbReference type="InterPro" id="IPR011701">
    <property type="entry name" value="MFS"/>
</dbReference>
<proteinExistence type="predicted"/>
<feature type="transmembrane region" description="Helical" evidence="5">
    <location>
        <begin position="160"/>
        <end position="184"/>
    </location>
</feature>
<dbReference type="Pfam" id="PF07690">
    <property type="entry name" value="MFS_1"/>
    <property type="match status" value="1"/>
</dbReference>
<feature type="transmembrane region" description="Helical" evidence="5">
    <location>
        <begin position="265"/>
        <end position="284"/>
    </location>
</feature>
<feature type="transmembrane region" description="Helical" evidence="5">
    <location>
        <begin position="127"/>
        <end position="148"/>
    </location>
</feature>
<reference evidence="6 7" key="1">
    <citation type="submission" date="2024-03" db="EMBL/GenBank/DDBJ databases">
        <title>A high-quality draft genome sequence of Diaporthe vaccinii, a causative agent of upright dieback and viscid rot disease in cranberry plants.</title>
        <authorList>
            <person name="Sarrasin M."/>
            <person name="Lang B.F."/>
            <person name="Burger G."/>
        </authorList>
    </citation>
    <scope>NUCLEOTIDE SEQUENCE [LARGE SCALE GENOMIC DNA]</scope>
    <source>
        <strain evidence="6 7">IS7</strain>
    </source>
</reference>
<evidence type="ECO:0000256" key="2">
    <source>
        <dbReference type="ARBA" id="ARBA00022692"/>
    </source>
</evidence>
<dbReference type="PANTHER" id="PTHR23502:SF2">
    <property type="entry name" value="TRANSPORTER, PUTATIVE (AFU_ORTHOLOGUE AFUA_2G08910)-RELATED"/>
    <property type="match status" value="1"/>
</dbReference>
<name>A0ABR4F5I2_9PEZI</name>
<gene>
    <name evidence="6" type="ORF">FJTKL_01232</name>
</gene>
<organism evidence="6 7">
    <name type="scientific">Diaporthe vaccinii</name>
    <dbReference type="NCBI Taxonomy" id="105482"/>
    <lineage>
        <taxon>Eukaryota</taxon>
        <taxon>Fungi</taxon>
        <taxon>Dikarya</taxon>
        <taxon>Ascomycota</taxon>
        <taxon>Pezizomycotina</taxon>
        <taxon>Sordariomycetes</taxon>
        <taxon>Sordariomycetidae</taxon>
        <taxon>Diaporthales</taxon>
        <taxon>Diaporthaceae</taxon>
        <taxon>Diaporthe</taxon>
        <taxon>Diaporthe eres species complex</taxon>
    </lineage>
</organism>
<feature type="transmembrane region" description="Helical" evidence="5">
    <location>
        <begin position="296"/>
        <end position="318"/>
    </location>
</feature>
<comment type="subcellular location">
    <subcellularLocation>
        <location evidence="1">Membrane</location>
        <topology evidence="1">Multi-pass membrane protein</topology>
    </subcellularLocation>
</comment>
<evidence type="ECO:0000256" key="1">
    <source>
        <dbReference type="ARBA" id="ARBA00004141"/>
    </source>
</evidence>
<dbReference type="Gene3D" id="1.20.1250.20">
    <property type="entry name" value="MFS general substrate transporter like domains"/>
    <property type="match status" value="1"/>
</dbReference>
<keyword evidence="3 5" id="KW-1133">Transmembrane helix</keyword>
<evidence type="ECO:0000256" key="3">
    <source>
        <dbReference type="ARBA" id="ARBA00022989"/>
    </source>
</evidence>
<evidence type="ECO:0000256" key="5">
    <source>
        <dbReference type="SAM" id="Phobius"/>
    </source>
</evidence>
<dbReference type="InterPro" id="IPR036259">
    <property type="entry name" value="MFS_trans_sf"/>
</dbReference>